<dbReference type="InterPro" id="IPR050330">
    <property type="entry name" value="Bact_OuterMem_StrucFunc"/>
</dbReference>
<dbReference type="NCBIfam" id="NF007424">
    <property type="entry name" value="PRK09967.1"/>
    <property type="match status" value="1"/>
</dbReference>
<comment type="subcellular location">
    <subcellularLocation>
        <location evidence="1">Cell outer membrane</location>
    </subcellularLocation>
</comment>
<organism evidence="6 7">
    <name type="scientific">Aeromonas schubertii</name>
    <dbReference type="NCBI Taxonomy" id="652"/>
    <lineage>
        <taxon>Bacteria</taxon>
        <taxon>Pseudomonadati</taxon>
        <taxon>Pseudomonadota</taxon>
        <taxon>Gammaproteobacteria</taxon>
        <taxon>Aeromonadales</taxon>
        <taxon>Aeromonadaceae</taxon>
        <taxon>Aeromonas</taxon>
    </lineage>
</organism>
<gene>
    <name evidence="6" type="ORF">LA374_02370</name>
</gene>
<dbReference type="PROSITE" id="PS51123">
    <property type="entry name" value="OMPA_2"/>
    <property type="match status" value="1"/>
</dbReference>
<sequence length="159" mass="17485">MRRFSVFLMGMFALLLAGCQSPPAGRLNETQIALLKARGFTQVEEGWSLGLSDRVLFANESRTLNPDSRAVVQKIAHSLLSVGIDWARLDGHTDSNGDESYNQQLSRQRAQSVADSLIDAGMPVANLEVRGLGERYPVASNKTREGRSQNRRVAIVITD</sequence>
<dbReference type="InterPro" id="IPR006664">
    <property type="entry name" value="OMP_bac"/>
</dbReference>
<dbReference type="Pfam" id="PF00691">
    <property type="entry name" value="OmpA"/>
    <property type="match status" value="1"/>
</dbReference>
<dbReference type="InterPro" id="IPR036737">
    <property type="entry name" value="OmpA-like_sf"/>
</dbReference>
<evidence type="ECO:0000256" key="3">
    <source>
        <dbReference type="PROSITE-ProRule" id="PRU00473"/>
    </source>
</evidence>
<feature type="domain" description="OmpA-like" evidence="5">
    <location>
        <begin position="45"/>
        <end position="159"/>
    </location>
</feature>
<keyword evidence="7" id="KW-1185">Reference proteome</keyword>
<dbReference type="InterPro" id="IPR006665">
    <property type="entry name" value="OmpA-like"/>
</dbReference>
<comment type="caution">
    <text evidence="6">The sequence shown here is derived from an EMBL/GenBank/DDBJ whole genome shotgun (WGS) entry which is preliminary data.</text>
</comment>
<dbReference type="PANTHER" id="PTHR30329">
    <property type="entry name" value="STATOR ELEMENT OF FLAGELLAR MOTOR COMPLEX"/>
    <property type="match status" value="1"/>
</dbReference>
<dbReference type="PRINTS" id="PR01023">
    <property type="entry name" value="NAFLGMOTY"/>
</dbReference>
<keyword evidence="2 3" id="KW-0472">Membrane</keyword>
<reference evidence="6 7" key="1">
    <citation type="submission" date="2021-09" db="EMBL/GenBank/DDBJ databases">
        <title>Aeromonas schubertii isolated from Asian sea bass.</title>
        <authorList>
            <person name="Pinpimai K."/>
        </authorList>
    </citation>
    <scope>NUCLEOTIDE SEQUENCE [LARGE SCALE GENOMIC DNA]</scope>
    <source>
        <strain evidence="6 7">CHULA2021a</strain>
    </source>
</reference>
<evidence type="ECO:0000256" key="1">
    <source>
        <dbReference type="ARBA" id="ARBA00004442"/>
    </source>
</evidence>
<evidence type="ECO:0000313" key="6">
    <source>
        <dbReference type="EMBL" id="MBZ6065062.1"/>
    </source>
</evidence>
<dbReference type="CDD" id="cd07185">
    <property type="entry name" value="OmpA_C-like"/>
    <property type="match status" value="1"/>
</dbReference>
<dbReference type="EMBL" id="JAIRBT010000002">
    <property type="protein sequence ID" value="MBZ6065062.1"/>
    <property type="molecule type" value="Genomic_DNA"/>
</dbReference>
<proteinExistence type="predicted"/>
<accession>A0ABS7V7M3</accession>
<name>A0ABS7V7M3_9GAMM</name>
<protein>
    <submittedName>
        <fullName evidence="6">OmpA family protein</fullName>
    </submittedName>
</protein>
<feature type="chain" id="PRO_5045914940" evidence="4">
    <location>
        <begin position="18"/>
        <end position="159"/>
    </location>
</feature>
<evidence type="ECO:0000259" key="5">
    <source>
        <dbReference type="PROSITE" id="PS51123"/>
    </source>
</evidence>
<dbReference type="PANTHER" id="PTHR30329:SF17">
    <property type="entry name" value="LIPOPROTEIN YFIB-RELATED"/>
    <property type="match status" value="1"/>
</dbReference>
<dbReference type="PRINTS" id="PR01021">
    <property type="entry name" value="OMPADOMAIN"/>
</dbReference>
<evidence type="ECO:0000256" key="2">
    <source>
        <dbReference type="ARBA" id="ARBA00023136"/>
    </source>
</evidence>
<evidence type="ECO:0000313" key="7">
    <source>
        <dbReference type="Proteomes" id="UP000774958"/>
    </source>
</evidence>
<dbReference type="RefSeq" id="WP_050665588.1">
    <property type="nucleotide sequence ID" value="NZ_CDDB01000028.1"/>
</dbReference>
<dbReference type="Proteomes" id="UP000774958">
    <property type="component" value="Unassembled WGS sequence"/>
</dbReference>
<dbReference type="SUPFAM" id="SSF103088">
    <property type="entry name" value="OmpA-like"/>
    <property type="match status" value="1"/>
</dbReference>
<dbReference type="PROSITE" id="PS51257">
    <property type="entry name" value="PROKAR_LIPOPROTEIN"/>
    <property type="match status" value="1"/>
</dbReference>
<keyword evidence="4" id="KW-0732">Signal</keyword>
<dbReference type="Gene3D" id="3.30.1330.60">
    <property type="entry name" value="OmpA-like domain"/>
    <property type="match status" value="1"/>
</dbReference>
<evidence type="ECO:0000256" key="4">
    <source>
        <dbReference type="SAM" id="SignalP"/>
    </source>
</evidence>
<feature type="signal peptide" evidence="4">
    <location>
        <begin position="1"/>
        <end position="17"/>
    </location>
</feature>